<keyword evidence="3" id="KW-1185">Reference proteome</keyword>
<reference evidence="2" key="1">
    <citation type="submission" date="2020-03" db="EMBL/GenBank/DDBJ databases">
        <title>Draft sequencing of Calidifontibacter sp. DB0510.</title>
        <authorList>
            <person name="Kim D.-U."/>
        </authorList>
    </citation>
    <scope>NUCLEOTIDE SEQUENCE</scope>
    <source>
        <strain evidence="2">DB0510</strain>
    </source>
</reference>
<evidence type="ECO:0000313" key="3">
    <source>
        <dbReference type="Proteomes" id="UP000744769"/>
    </source>
</evidence>
<dbReference type="AlphaFoldDB" id="A0A967B6X2"/>
<keyword evidence="1" id="KW-0472">Membrane</keyword>
<keyword evidence="1" id="KW-1133">Transmembrane helix</keyword>
<feature type="transmembrane region" description="Helical" evidence="1">
    <location>
        <begin position="37"/>
        <end position="57"/>
    </location>
</feature>
<accession>A0A967B6X2</accession>
<sequence length="146" mass="15219">MLVHAVVVLVPLAALAVVLHATWPAARARLGMVTPVLAVVATAFIPPTTAAGESLAAKVGGTARNPLLARHEQLGEQLLPWALGLSVVAIALWVWFRFDPLADRPTMHRAVSITLRMAALALAVGVVVMVIRVGDAGARATWSGIG</sequence>
<feature type="transmembrane region" description="Helical" evidence="1">
    <location>
        <begin position="110"/>
        <end position="131"/>
    </location>
</feature>
<feature type="transmembrane region" description="Helical" evidence="1">
    <location>
        <begin position="78"/>
        <end position="98"/>
    </location>
</feature>
<gene>
    <name evidence="2" type="ORF">G9U51_12910</name>
</gene>
<organism evidence="2 3">
    <name type="scientific">Metallococcus carri</name>
    <dbReference type="NCBI Taxonomy" id="1656884"/>
    <lineage>
        <taxon>Bacteria</taxon>
        <taxon>Bacillati</taxon>
        <taxon>Actinomycetota</taxon>
        <taxon>Actinomycetes</taxon>
        <taxon>Micrococcales</taxon>
        <taxon>Dermacoccaceae</taxon>
        <taxon>Metallococcus</taxon>
    </lineage>
</organism>
<dbReference type="Proteomes" id="UP000744769">
    <property type="component" value="Unassembled WGS sequence"/>
</dbReference>
<dbReference type="EMBL" id="JAAOIV010000009">
    <property type="protein sequence ID" value="NHN56682.1"/>
    <property type="molecule type" value="Genomic_DNA"/>
</dbReference>
<evidence type="ECO:0000313" key="2">
    <source>
        <dbReference type="EMBL" id="NHN56682.1"/>
    </source>
</evidence>
<comment type="caution">
    <text evidence="2">The sequence shown here is derived from an EMBL/GenBank/DDBJ whole genome shotgun (WGS) entry which is preliminary data.</text>
</comment>
<proteinExistence type="predicted"/>
<name>A0A967B6X2_9MICO</name>
<protein>
    <submittedName>
        <fullName evidence="2">Uncharacterized protein</fullName>
    </submittedName>
</protein>
<keyword evidence="1" id="KW-0812">Transmembrane</keyword>
<evidence type="ECO:0000256" key="1">
    <source>
        <dbReference type="SAM" id="Phobius"/>
    </source>
</evidence>